<accession>A0A975UCD0</accession>
<dbReference type="PANTHER" id="PTHR30629">
    <property type="entry name" value="PROPHAGE INTEGRASE"/>
    <property type="match status" value="1"/>
</dbReference>
<protein>
    <submittedName>
        <fullName evidence="7">Integrase arm-type DNA-binding domain-containing protein</fullName>
    </submittedName>
</protein>
<dbReference type="Gene3D" id="1.10.150.130">
    <property type="match status" value="1"/>
</dbReference>
<dbReference type="GO" id="GO:0015074">
    <property type="term" value="P:DNA integration"/>
    <property type="evidence" value="ECO:0007669"/>
    <property type="project" value="UniProtKB-KW"/>
</dbReference>
<dbReference type="GO" id="GO:0006310">
    <property type="term" value="P:DNA recombination"/>
    <property type="evidence" value="ECO:0007669"/>
    <property type="project" value="UniProtKB-KW"/>
</dbReference>
<dbReference type="PROSITE" id="PS51898">
    <property type="entry name" value="TYR_RECOMBINASE"/>
    <property type="match status" value="1"/>
</dbReference>
<keyword evidence="8" id="KW-1185">Reference proteome</keyword>
<dbReference type="CDD" id="cd00801">
    <property type="entry name" value="INT_P4_C"/>
    <property type="match status" value="1"/>
</dbReference>
<evidence type="ECO:0000256" key="2">
    <source>
        <dbReference type="ARBA" id="ARBA00022908"/>
    </source>
</evidence>
<dbReference type="Pfam" id="PF13356">
    <property type="entry name" value="Arm-DNA-bind_3"/>
    <property type="match status" value="1"/>
</dbReference>
<dbReference type="Gene3D" id="3.30.160.390">
    <property type="entry name" value="Integrase, DNA-binding domain"/>
    <property type="match status" value="1"/>
</dbReference>
<reference evidence="7" key="1">
    <citation type="submission" date="2021-06" db="EMBL/GenBank/DDBJ databases">
        <title>Vibrio nov. sp., novel gut bacterium isolated from Yellow Sea oyster.</title>
        <authorList>
            <person name="Muhammad N."/>
            <person name="Nguyen T.H."/>
            <person name="Lee Y.-J."/>
            <person name="Ko J."/>
            <person name="Kim S.-G."/>
        </authorList>
    </citation>
    <scope>NUCLEOTIDE SEQUENCE</scope>
    <source>
        <strain evidence="7">OG9-811</strain>
    </source>
</reference>
<gene>
    <name evidence="7" type="ORF">KNV97_13220</name>
</gene>
<feature type="domain" description="Tyr recombinase" evidence="6">
    <location>
        <begin position="222"/>
        <end position="410"/>
    </location>
</feature>
<dbReference type="AlphaFoldDB" id="A0A975UCD0"/>
<feature type="compositionally biased region" description="Basic and acidic residues" evidence="5">
    <location>
        <begin position="87"/>
        <end position="105"/>
    </location>
</feature>
<dbReference type="InterPro" id="IPR050808">
    <property type="entry name" value="Phage_Integrase"/>
</dbReference>
<evidence type="ECO:0000313" key="8">
    <source>
        <dbReference type="Proteomes" id="UP000694232"/>
    </source>
</evidence>
<dbReference type="GO" id="GO:0003677">
    <property type="term" value="F:DNA binding"/>
    <property type="evidence" value="ECO:0007669"/>
    <property type="project" value="UniProtKB-KW"/>
</dbReference>
<dbReference type="RefSeq" id="WP_074544455.1">
    <property type="nucleotide sequence ID" value="NZ_CP076643.1"/>
</dbReference>
<dbReference type="InterPro" id="IPR011010">
    <property type="entry name" value="DNA_brk_join_enz"/>
</dbReference>
<keyword evidence="2" id="KW-0229">DNA integration</keyword>
<dbReference type="Pfam" id="PF00589">
    <property type="entry name" value="Phage_integrase"/>
    <property type="match status" value="1"/>
</dbReference>
<evidence type="ECO:0000313" key="7">
    <source>
        <dbReference type="EMBL" id="QXO19148.1"/>
    </source>
</evidence>
<dbReference type="SUPFAM" id="SSF56349">
    <property type="entry name" value="DNA breaking-rejoining enzymes"/>
    <property type="match status" value="1"/>
</dbReference>
<dbReference type="PANTHER" id="PTHR30629:SF2">
    <property type="entry name" value="PROPHAGE INTEGRASE INTS-RELATED"/>
    <property type="match status" value="1"/>
</dbReference>
<organism evidence="7 8">
    <name type="scientific">Vibrio ostreae</name>
    <dbReference type="NCBI Taxonomy" id="2841925"/>
    <lineage>
        <taxon>Bacteria</taxon>
        <taxon>Pseudomonadati</taxon>
        <taxon>Pseudomonadota</taxon>
        <taxon>Gammaproteobacteria</taxon>
        <taxon>Vibrionales</taxon>
        <taxon>Vibrionaceae</taxon>
        <taxon>Vibrio</taxon>
    </lineage>
</organism>
<evidence type="ECO:0000256" key="1">
    <source>
        <dbReference type="ARBA" id="ARBA00008857"/>
    </source>
</evidence>
<evidence type="ECO:0000256" key="4">
    <source>
        <dbReference type="ARBA" id="ARBA00023172"/>
    </source>
</evidence>
<dbReference type="InterPro" id="IPR002104">
    <property type="entry name" value="Integrase_catalytic"/>
</dbReference>
<dbReference type="InterPro" id="IPR025166">
    <property type="entry name" value="Integrase_DNA_bind_dom"/>
</dbReference>
<feature type="region of interest" description="Disordered" evidence="5">
    <location>
        <begin position="85"/>
        <end position="105"/>
    </location>
</feature>
<keyword evidence="4" id="KW-0233">DNA recombination</keyword>
<dbReference type="EMBL" id="CP076643">
    <property type="protein sequence ID" value="QXO19148.1"/>
    <property type="molecule type" value="Genomic_DNA"/>
</dbReference>
<dbReference type="Proteomes" id="UP000694232">
    <property type="component" value="Chromosome 1"/>
</dbReference>
<proteinExistence type="inferred from homology"/>
<dbReference type="KEGG" id="vos:KNV97_13220"/>
<comment type="similarity">
    <text evidence="1">Belongs to the 'phage' integrase family.</text>
</comment>
<evidence type="ECO:0000259" key="6">
    <source>
        <dbReference type="PROSITE" id="PS51898"/>
    </source>
</evidence>
<name>A0A975UCD0_9VIBR</name>
<keyword evidence="3 7" id="KW-0238">DNA-binding</keyword>
<dbReference type="InterPro" id="IPR038488">
    <property type="entry name" value="Integrase_DNA-bd_sf"/>
</dbReference>
<dbReference type="Gene3D" id="1.10.443.10">
    <property type="entry name" value="Intergrase catalytic core"/>
    <property type="match status" value="1"/>
</dbReference>
<dbReference type="InterPro" id="IPR010998">
    <property type="entry name" value="Integrase_recombinase_N"/>
</dbReference>
<evidence type="ECO:0000256" key="5">
    <source>
        <dbReference type="SAM" id="MobiDB-lite"/>
    </source>
</evidence>
<dbReference type="InterPro" id="IPR013762">
    <property type="entry name" value="Integrase-like_cat_sf"/>
</dbReference>
<evidence type="ECO:0000256" key="3">
    <source>
        <dbReference type="ARBA" id="ARBA00023125"/>
    </source>
</evidence>
<sequence>MLTVKEIKGLQPKKSPYYVWDKTGERGKGRLGVQVMPSGSINFKFRYFKGPNNAQFIPLGKFPGMTLSQARDLCKEYSDLLSQGIDPKTERKKQAEEKAKEEREQKELGTFEQLINFHTQHKKDKGNRSYQDEYQKIVANVFPYVDINKKAKDFEAEDFLDALAIPIDQGYDSKSNKIRSILHAAFNFALEYDNDPKYRNRGAKFGIKSNPISNIPTQSEKVGNHYLSWKEVIHLLYDMEHRYDDLNLAYQTRQVLRLCFYLGGQRPHEVVTIKWANINFAQRTVLITEAFQKTKKNHMVPLTESAIKILEEIREQTSSTNSPFVFYKKTNTDEHMPTNTIAQALITYKKVTKVRSFVARDFRRTVKTLGGEIKISKEYRDRIQGHAINDVSGRHYDMYEYIDEKRSGLEKWEEALNSRLEDYKLIYFEKELPWKKENLTS</sequence>